<keyword evidence="2 5" id="KW-0808">Transferase</keyword>
<evidence type="ECO:0000313" key="7">
    <source>
        <dbReference type="EMBL" id="EDM77894.1"/>
    </source>
</evidence>
<keyword evidence="1 5" id="KW-0489">Methyltransferase</keyword>
<protein>
    <submittedName>
        <fullName evidence="7">Homocysteine methyltransferase</fullName>
        <ecNumber evidence="7">2.1.1.10</ecNumber>
    </submittedName>
</protein>
<dbReference type="PIRSF" id="PIRSF037505">
    <property type="entry name" value="Betaine_HMT"/>
    <property type="match status" value="1"/>
</dbReference>
<dbReference type="STRING" id="391625.PPSIR1_01704"/>
<evidence type="ECO:0000256" key="4">
    <source>
        <dbReference type="ARBA" id="ARBA00022833"/>
    </source>
</evidence>
<dbReference type="EC" id="2.1.1.10" evidence="7"/>
<dbReference type="AlphaFoldDB" id="A6G853"/>
<comment type="caution">
    <text evidence="7">The sequence shown here is derived from an EMBL/GenBank/DDBJ whole genome shotgun (WGS) entry which is preliminary data.</text>
</comment>
<sequence>MSAEADGMDALDRLLAREPFAVLDGGLATSLEACGCDLDDPLWSARLLLDDPEALRTVHRRWRDAGADILATASYQASLPGLRAKGLSEARAKALLRESVTLTRAAADEANAPRPLIAASVGSYGAYLADGSEYRGGYGLSVEALADFHRPRLLELAAAGPDLIAFETFPDAVELAALAELLTELLTELGDTLPRAWISASLSPPGPDRSVRLADGTPLTKALAPLTDHPKVAALGVNCVGPREVAPALEVLAACTDRPLVAYPNSGERWIDRGWSGAALEPNKFAALAERWFELGARLIGGCCRTNYAHIQALVKLRERIAAAT</sequence>
<accession>A6G853</accession>
<keyword evidence="4 5" id="KW-0862">Zinc</keyword>
<dbReference type="Proteomes" id="UP000005801">
    <property type="component" value="Unassembled WGS sequence"/>
</dbReference>
<evidence type="ECO:0000256" key="5">
    <source>
        <dbReference type="PROSITE-ProRule" id="PRU00333"/>
    </source>
</evidence>
<dbReference type="GO" id="GO:0032259">
    <property type="term" value="P:methylation"/>
    <property type="evidence" value="ECO:0007669"/>
    <property type="project" value="UniProtKB-KW"/>
</dbReference>
<dbReference type="PANTHER" id="PTHR46015">
    <property type="entry name" value="ZGC:172121"/>
    <property type="match status" value="1"/>
</dbReference>
<feature type="binding site" evidence="5">
    <location>
        <position position="304"/>
    </location>
    <ligand>
        <name>Zn(2+)</name>
        <dbReference type="ChEBI" id="CHEBI:29105"/>
    </ligand>
</feature>
<dbReference type="GO" id="GO:0033528">
    <property type="term" value="P:S-methylmethionine cycle"/>
    <property type="evidence" value="ECO:0007669"/>
    <property type="project" value="TreeGrafter"/>
</dbReference>
<dbReference type="PANTHER" id="PTHR46015:SF1">
    <property type="entry name" value="HOMOCYSTEINE S-METHYLTRANSFERASE-LIKE ISOFORM 1"/>
    <property type="match status" value="1"/>
</dbReference>
<feature type="binding site" evidence="5">
    <location>
        <position position="239"/>
    </location>
    <ligand>
        <name>Zn(2+)</name>
        <dbReference type="ChEBI" id="CHEBI:29105"/>
    </ligand>
</feature>
<dbReference type="eggNOG" id="COG2040">
    <property type="taxonomic scope" value="Bacteria"/>
</dbReference>
<evidence type="ECO:0000256" key="1">
    <source>
        <dbReference type="ARBA" id="ARBA00022603"/>
    </source>
</evidence>
<dbReference type="InterPro" id="IPR051486">
    <property type="entry name" value="Hcy_S-methyltransferase"/>
</dbReference>
<name>A6G853_9BACT</name>
<evidence type="ECO:0000259" key="6">
    <source>
        <dbReference type="PROSITE" id="PS50970"/>
    </source>
</evidence>
<dbReference type="SUPFAM" id="SSF82282">
    <property type="entry name" value="Homocysteine S-methyltransferase"/>
    <property type="match status" value="1"/>
</dbReference>
<dbReference type="InterPro" id="IPR003726">
    <property type="entry name" value="HCY_dom"/>
</dbReference>
<proteinExistence type="predicted"/>
<dbReference type="EMBL" id="ABCS01000038">
    <property type="protein sequence ID" value="EDM77894.1"/>
    <property type="molecule type" value="Genomic_DNA"/>
</dbReference>
<evidence type="ECO:0000256" key="3">
    <source>
        <dbReference type="ARBA" id="ARBA00022723"/>
    </source>
</evidence>
<evidence type="ECO:0000256" key="2">
    <source>
        <dbReference type="ARBA" id="ARBA00022679"/>
    </source>
</evidence>
<feature type="domain" description="Hcy-binding" evidence="6">
    <location>
        <begin position="9"/>
        <end position="318"/>
    </location>
</feature>
<dbReference type="InterPro" id="IPR036589">
    <property type="entry name" value="HCY_dom_sf"/>
</dbReference>
<comment type="cofactor">
    <cofactor evidence="5">
        <name>Zn(2+)</name>
        <dbReference type="ChEBI" id="CHEBI:29105"/>
    </cofactor>
</comment>
<dbReference type="GO" id="GO:0008270">
    <property type="term" value="F:zinc ion binding"/>
    <property type="evidence" value="ECO:0007669"/>
    <property type="project" value="InterPro"/>
</dbReference>
<keyword evidence="3 5" id="KW-0479">Metal-binding</keyword>
<dbReference type="NCBIfam" id="NF007020">
    <property type="entry name" value="PRK09485.1"/>
    <property type="match status" value="1"/>
</dbReference>
<dbReference type="PROSITE" id="PS50970">
    <property type="entry name" value="HCY"/>
    <property type="match status" value="1"/>
</dbReference>
<dbReference type="GO" id="GO:0009086">
    <property type="term" value="P:methionine biosynthetic process"/>
    <property type="evidence" value="ECO:0007669"/>
    <property type="project" value="InterPro"/>
</dbReference>
<dbReference type="RefSeq" id="WP_006972898.1">
    <property type="nucleotide sequence ID" value="NZ_ABCS01000038.1"/>
</dbReference>
<dbReference type="GO" id="GO:0008898">
    <property type="term" value="F:S-adenosylmethionine-homocysteine S-methyltransferase activity"/>
    <property type="evidence" value="ECO:0007669"/>
    <property type="project" value="TreeGrafter"/>
</dbReference>
<gene>
    <name evidence="7" type="primary">mmuM</name>
    <name evidence="7" type="ORF">PPSIR1_01704</name>
</gene>
<keyword evidence="8" id="KW-1185">Reference proteome</keyword>
<dbReference type="Gene3D" id="3.20.20.330">
    <property type="entry name" value="Homocysteine-binding-like domain"/>
    <property type="match status" value="1"/>
</dbReference>
<organism evidence="7 8">
    <name type="scientific">Plesiocystis pacifica SIR-1</name>
    <dbReference type="NCBI Taxonomy" id="391625"/>
    <lineage>
        <taxon>Bacteria</taxon>
        <taxon>Pseudomonadati</taxon>
        <taxon>Myxococcota</taxon>
        <taxon>Polyangia</taxon>
        <taxon>Nannocystales</taxon>
        <taxon>Nannocystaceae</taxon>
        <taxon>Plesiocystis</taxon>
    </lineage>
</organism>
<dbReference type="InterPro" id="IPR017226">
    <property type="entry name" value="BHMT-like"/>
</dbReference>
<evidence type="ECO:0000313" key="8">
    <source>
        <dbReference type="Proteomes" id="UP000005801"/>
    </source>
</evidence>
<reference evidence="7 8" key="1">
    <citation type="submission" date="2007-06" db="EMBL/GenBank/DDBJ databases">
        <authorList>
            <person name="Shimkets L."/>
            <person name="Ferriera S."/>
            <person name="Johnson J."/>
            <person name="Kravitz S."/>
            <person name="Beeson K."/>
            <person name="Sutton G."/>
            <person name="Rogers Y.-H."/>
            <person name="Friedman R."/>
            <person name="Frazier M."/>
            <person name="Venter J.C."/>
        </authorList>
    </citation>
    <scope>NUCLEOTIDE SEQUENCE [LARGE SCALE GENOMIC DNA]</scope>
    <source>
        <strain evidence="7 8">SIR-1</strain>
    </source>
</reference>
<feature type="binding site" evidence="5">
    <location>
        <position position="303"/>
    </location>
    <ligand>
        <name>Zn(2+)</name>
        <dbReference type="ChEBI" id="CHEBI:29105"/>
    </ligand>
</feature>
<dbReference type="Pfam" id="PF02574">
    <property type="entry name" value="S-methyl_trans"/>
    <property type="match status" value="1"/>
</dbReference>